<feature type="compositionally biased region" description="Basic and acidic residues" evidence="1">
    <location>
        <begin position="127"/>
        <end position="139"/>
    </location>
</feature>
<feature type="compositionally biased region" description="Basic and acidic residues" evidence="1">
    <location>
        <begin position="86"/>
        <end position="98"/>
    </location>
</feature>
<feature type="compositionally biased region" description="Basic and acidic residues" evidence="1">
    <location>
        <begin position="343"/>
        <end position="355"/>
    </location>
</feature>
<accession>A0A9W9J2T5</accession>
<sequence>MKELHEYRNLPETPRNQFRAPRTPSTRGLPTTATKAVTARNRSPHSLTPASTRNRTSLSRVQSTLTQIEFVTQPTPSIDDQLSYIDENKRRGTQDTTERPNVGDGSDKDSDYLPAPPVRSARISKFKMNEQERDSDERPQKRRSLGNSNRDAHRSHGPRKSETPRASVRPRGGRKSLEKSTTKRDKTLTQMDFVRRYITIDDDDDDDDDVNMGYIQPTPQKKGIKKEKTEHAPNSNQSKPTKHQTPSKRKHRVFEEELDLSTGEPISQQKDAQESNAGSGAEGERVSTAPVTPRKLRTREIPSSQTPESPGLAIITSSQFRSATRSPSKQKPLNPINNPMQSIKEEPLEVRRVVDDSQDLGGESLPRPTTLDSSSIYNTLSHQIPTEQFPSSAPPTESTDQEFPTEPNGNSRNEPTKRARTVVYETDADSDYGDFGDNLDRRSVTPTPKKRHRASDPQDGLQATQHSPESPQDDSYDLPLPAVQSSPGLDDAPPSEGPMSDASIYYQRMHAATQFPHEPIPTLNTQKMSELFPHGGSTQYPNLEPWRPSLQKQTPGISSQTQTQTQEGDKESTEMVPESSPIREREREVEPGDSSFQRPRVPGSVVQVESSQVVDRDPQWQGRVLSRSQLLTSSVMESIPLPNFWMGSQDSVGEPYSLPEG</sequence>
<feature type="compositionally biased region" description="Polar residues" evidence="1">
    <location>
        <begin position="461"/>
        <end position="470"/>
    </location>
</feature>
<feature type="compositionally biased region" description="Basic residues" evidence="1">
    <location>
        <begin position="240"/>
        <end position="252"/>
    </location>
</feature>
<reference evidence="2" key="1">
    <citation type="submission" date="2022-11" db="EMBL/GenBank/DDBJ databases">
        <authorList>
            <person name="Petersen C."/>
        </authorList>
    </citation>
    <scope>NUCLEOTIDE SEQUENCE</scope>
    <source>
        <strain evidence="2">IBT 16849</strain>
    </source>
</reference>
<feature type="compositionally biased region" description="Polar residues" evidence="1">
    <location>
        <begin position="550"/>
        <end position="566"/>
    </location>
</feature>
<feature type="compositionally biased region" description="Polar residues" evidence="1">
    <location>
        <begin position="370"/>
        <end position="413"/>
    </location>
</feature>
<gene>
    <name evidence="2" type="ORF">N7472_008334</name>
</gene>
<dbReference type="OrthoDB" id="73788at2759"/>
<feature type="compositionally biased region" description="Acidic residues" evidence="1">
    <location>
        <begin position="200"/>
        <end position="210"/>
    </location>
</feature>
<feature type="compositionally biased region" description="Polar residues" evidence="1">
    <location>
        <begin position="264"/>
        <end position="278"/>
    </location>
</feature>
<protein>
    <submittedName>
        <fullName evidence="2">Uncharacterized protein</fullName>
    </submittedName>
</protein>
<evidence type="ECO:0000256" key="1">
    <source>
        <dbReference type="SAM" id="MobiDB-lite"/>
    </source>
</evidence>
<organism evidence="2 3">
    <name type="scientific">Penicillium cf. griseofulvum</name>
    <dbReference type="NCBI Taxonomy" id="2972120"/>
    <lineage>
        <taxon>Eukaryota</taxon>
        <taxon>Fungi</taxon>
        <taxon>Dikarya</taxon>
        <taxon>Ascomycota</taxon>
        <taxon>Pezizomycotina</taxon>
        <taxon>Eurotiomycetes</taxon>
        <taxon>Eurotiomycetidae</taxon>
        <taxon>Eurotiales</taxon>
        <taxon>Aspergillaceae</taxon>
        <taxon>Penicillium</taxon>
    </lineage>
</organism>
<feature type="compositionally biased region" description="Basic and acidic residues" evidence="1">
    <location>
        <begin position="175"/>
        <end position="199"/>
    </location>
</feature>
<reference evidence="2" key="2">
    <citation type="journal article" date="2023" name="IMA Fungus">
        <title>Comparative genomic study of the Penicillium genus elucidates a diverse pangenome and 15 lateral gene transfer events.</title>
        <authorList>
            <person name="Petersen C."/>
            <person name="Sorensen T."/>
            <person name="Nielsen M.R."/>
            <person name="Sondergaard T.E."/>
            <person name="Sorensen J.L."/>
            <person name="Fitzpatrick D.A."/>
            <person name="Frisvad J.C."/>
            <person name="Nielsen K.L."/>
        </authorList>
    </citation>
    <scope>NUCLEOTIDE SEQUENCE</scope>
    <source>
        <strain evidence="2">IBT 16849</strain>
    </source>
</reference>
<dbReference type="Proteomes" id="UP001150879">
    <property type="component" value="Unassembled WGS sequence"/>
</dbReference>
<dbReference type="AlphaFoldDB" id="A0A9W9J2T5"/>
<feature type="compositionally biased region" description="Low complexity" evidence="1">
    <location>
        <begin position="604"/>
        <end position="613"/>
    </location>
</feature>
<comment type="caution">
    <text evidence="2">The sequence shown here is derived from an EMBL/GenBank/DDBJ whole genome shotgun (WGS) entry which is preliminary data.</text>
</comment>
<evidence type="ECO:0000313" key="2">
    <source>
        <dbReference type="EMBL" id="KAJ5189320.1"/>
    </source>
</evidence>
<feature type="compositionally biased region" description="Basic and acidic residues" evidence="1">
    <location>
        <begin position="581"/>
        <end position="590"/>
    </location>
</feature>
<evidence type="ECO:0000313" key="3">
    <source>
        <dbReference type="Proteomes" id="UP001150879"/>
    </source>
</evidence>
<proteinExistence type="predicted"/>
<feature type="region of interest" description="Disordered" evidence="1">
    <location>
        <begin position="1"/>
        <end position="613"/>
    </location>
</feature>
<feature type="compositionally biased region" description="Polar residues" evidence="1">
    <location>
        <begin position="23"/>
        <end position="80"/>
    </location>
</feature>
<feature type="compositionally biased region" description="Polar residues" evidence="1">
    <location>
        <begin position="315"/>
        <end position="341"/>
    </location>
</feature>
<dbReference type="EMBL" id="JAPQKP010000005">
    <property type="protein sequence ID" value="KAJ5189320.1"/>
    <property type="molecule type" value="Genomic_DNA"/>
</dbReference>
<keyword evidence="3" id="KW-1185">Reference proteome</keyword>
<name>A0A9W9J2T5_9EURO</name>
<feature type="compositionally biased region" description="Basic and acidic residues" evidence="1">
    <location>
        <begin position="150"/>
        <end position="163"/>
    </location>
</feature>